<keyword evidence="2" id="KW-0614">Plasmid</keyword>
<protein>
    <submittedName>
        <fullName evidence="2">Uncharacterized protein</fullName>
    </submittedName>
</protein>
<sequence length="354" mass="37720">MVWPPAARRTVQPASTGRPVSAAPSSTPTSSQPRVSNVATPRSTLSPPCTVYAPRPGDRASTGATPATASGRQIIGSSRTRGPSSTGPADALPDRLGCRRGQLRVVERHADLGEGGRGRGVGALRGHQRGQPVAARGRGGGLRGQQRLAQQRRGRGAPCRRQPLDLLQSRLHGDGHRRRRRAYLVHVHRPTVPTPVFGHTDATPVLCPTPVLRMVWAVDITISGLTRPQAHALIRLTGPYVDPELAAVARRDVHHRTLTALEARGLAWSTATAAGPTEAGVAAVTEALRPLLTDRLARVQAAADASWLAQTVGIALVPEYGGWHVEVIHQPHGRRPAGAYGPYLTVLPARYHVR</sequence>
<feature type="compositionally biased region" description="Polar residues" evidence="1">
    <location>
        <begin position="37"/>
        <end position="47"/>
    </location>
</feature>
<organism evidence="2">
    <name type="scientific">Frankia torreyi</name>
    <dbReference type="NCBI Taxonomy" id="1856"/>
    <lineage>
        <taxon>Bacteria</taxon>
        <taxon>Bacillati</taxon>
        <taxon>Actinomycetota</taxon>
        <taxon>Actinomycetes</taxon>
        <taxon>Frankiales</taxon>
        <taxon>Frankiaceae</taxon>
        <taxon>Frankia</taxon>
    </lineage>
</organism>
<feature type="region of interest" description="Disordered" evidence="1">
    <location>
        <begin position="1"/>
        <end position="96"/>
    </location>
</feature>
<dbReference type="EMBL" id="AY027524">
    <property type="protein sequence ID" value="AAK20158.1"/>
    <property type="molecule type" value="Genomic_DNA"/>
</dbReference>
<evidence type="ECO:0000256" key="1">
    <source>
        <dbReference type="SAM" id="MobiDB-lite"/>
    </source>
</evidence>
<feature type="compositionally biased region" description="Low complexity" evidence="1">
    <location>
        <begin position="60"/>
        <end position="88"/>
    </location>
</feature>
<reference evidence="2" key="1">
    <citation type="journal article" date="2001" name="Can. J. Microbiol.">
        <title>Analysis of pFQ12, a 22.4-kb Frankia plasmid.</title>
        <authorList>
            <person name="John T.R."/>
            <person name="Rice J.M."/>
            <person name="Johnson J.D."/>
        </authorList>
    </citation>
    <scope>NUCLEOTIDE SEQUENCE</scope>
    <source>
        <strain evidence="2">CpI1</strain>
        <plasmid evidence="2">pFQ12</plasmid>
    </source>
</reference>
<geneLocation type="plasmid" evidence="2">
    <name>pFQ12</name>
</geneLocation>
<feature type="compositionally biased region" description="Low complexity" evidence="1">
    <location>
        <begin position="18"/>
        <end position="36"/>
    </location>
</feature>
<feature type="region of interest" description="Disordered" evidence="1">
    <location>
        <begin position="112"/>
        <end position="143"/>
    </location>
</feature>
<proteinExistence type="predicted"/>
<evidence type="ECO:0000313" key="2">
    <source>
        <dbReference type="EMBL" id="AAK20158.1"/>
    </source>
</evidence>
<dbReference type="AlphaFoldDB" id="Q9AEZ6"/>
<name>Q9AEZ6_9ACTN</name>
<accession>Q9AEZ6</accession>